<proteinExistence type="predicted"/>
<dbReference type="Proteomes" id="UP000019374">
    <property type="component" value="Unassembled WGS sequence"/>
</dbReference>
<keyword evidence="2" id="KW-0808">Transferase</keyword>
<dbReference type="HOGENOM" id="CLU_2590386_0_0_1"/>
<keyword evidence="2" id="KW-0418">Kinase</keyword>
<dbReference type="AlphaFoldDB" id="T5ANH6"/>
<protein>
    <submittedName>
        <fullName evidence="2">Serine/threonine-protein kinase Sgk2</fullName>
    </submittedName>
</protein>
<feature type="compositionally biased region" description="Basic and acidic residues" evidence="1">
    <location>
        <begin position="49"/>
        <end position="70"/>
    </location>
</feature>
<name>T5ANH6_OPHSC</name>
<reference evidence="2 3" key="1">
    <citation type="journal article" date="2013" name="Chin. Sci. Bull.">
        <title>Genome survey uncovers the secrets of sex and lifestyle in caterpillar fungus.</title>
        <authorList>
            <person name="Hu X."/>
            <person name="Zhang Y."/>
            <person name="Xiao G."/>
            <person name="Zheng P."/>
            <person name="Xia Y."/>
            <person name="Zhang X."/>
            <person name="St Leger R.J."/>
            <person name="Liu X."/>
            <person name="Wang C."/>
        </authorList>
    </citation>
    <scope>NUCLEOTIDE SEQUENCE [LARGE SCALE GENOMIC DNA]</scope>
    <source>
        <strain evidence="3">Co18 / CGMCC 3.14243</strain>
        <tissue evidence="2">Fruit-body</tissue>
    </source>
</reference>
<evidence type="ECO:0000313" key="2">
    <source>
        <dbReference type="EMBL" id="EQL03297.1"/>
    </source>
</evidence>
<dbReference type="GO" id="GO:0016301">
    <property type="term" value="F:kinase activity"/>
    <property type="evidence" value="ECO:0007669"/>
    <property type="project" value="UniProtKB-KW"/>
</dbReference>
<feature type="region of interest" description="Disordered" evidence="1">
    <location>
        <begin position="49"/>
        <end position="80"/>
    </location>
</feature>
<dbReference type="EMBL" id="KE652220">
    <property type="protein sequence ID" value="EQL03297.1"/>
    <property type="molecule type" value="Genomic_DNA"/>
</dbReference>
<gene>
    <name evidence="2" type="ORF">OCS_00999</name>
</gene>
<sequence length="80" mass="8699">MPALGTNVLRIELTLDKDDAILAKDECDAIEQNPLGDSLSAVREALREAESKIPNEASESHDSNDPERPRLFTAPIGTLL</sequence>
<organism evidence="2 3">
    <name type="scientific">Ophiocordyceps sinensis (strain Co18 / CGMCC 3.14243)</name>
    <name type="common">Yarsagumba caterpillar fungus</name>
    <name type="synonym">Hirsutella sinensis</name>
    <dbReference type="NCBI Taxonomy" id="911162"/>
    <lineage>
        <taxon>Eukaryota</taxon>
        <taxon>Fungi</taxon>
        <taxon>Dikarya</taxon>
        <taxon>Ascomycota</taxon>
        <taxon>Pezizomycotina</taxon>
        <taxon>Sordariomycetes</taxon>
        <taxon>Hypocreomycetidae</taxon>
        <taxon>Hypocreales</taxon>
        <taxon>Ophiocordycipitaceae</taxon>
        <taxon>Ophiocordyceps</taxon>
    </lineage>
</organism>
<evidence type="ECO:0000256" key="1">
    <source>
        <dbReference type="SAM" id="MobiDB-lite"/>
    </source>
</evidence>
<accession>T5ANH6</accession>
<evidence type="ECO:0000313" key="3">
    <source>
        <dbReference type="Proteomes" id="UP000019374"/>
    </source>
</evidence>